<name>A0A1Y1LLV0_PHOPY</name>
<dbReference type="SUPFAM" id="SSF81296">
    <property type="entry name" value="E set domains"/>
    <property type="match status" value="1"/>
</dbReference>
<dbReference type="PANTHER" id="PTHR11306">
    <property type="entry name" value="NIEMANN PICK TYPE C2 PROTEIN NPC2-RELATED"/>
    <property type="match status" value="1"/>
</dbReference>
<dbReference type="Gene3D" id="2.60.40.770">
    <property type="match status" value="1"/>
</dbReference>
<accession>A0A1Y1LLV0</accession>
<dbReference type="FunFam" id="2.60.40.770:FF:000001">
    <property type="entry name" value="NPC intracellular cholesterol transporter 2"/>
    <property type="match status" value="1"/>
</dbReference>
<dbReference type="InterPro" id="IPR039670">
    <property type="entry name" value="NPC2-like"/>
</dbReference>
<evidence type="ECO:0000256" key="3">
    <source>
        <dbReference type="ARBA" id="ARBA00022525"/>
    </source>
</evidence>
<dbReference type="Pfam" id="PF02221">
    <property type="entry name" value="E1_DerP2_DerF2"/>
    <property type="match status" value="1"/>
</dbReference>
<dbReference type="InterPro" id="IPR003172">
    <property type="entry name" value="ML_dom"/>
</dbReference>
<reference evidence="6" key="1">
    <citation type="journal article" date="2016" name="Sci. Rep.">
        <title>Molecular characterization of firefly nuptial gifts: a multi-omics approach sheds light on postcopulatory sexual selection.</title>
        <authorList>
            <person name="Al-Wathiqui N."/>
            <person name="Fallon T.R."/>
            <person name="South A."/>
            <person name="Weng J.K."/>
            <person name="Lewis S.M."/>
        </authorList>
    </citation>
    <scope>NUCLEOTIDE SEQUENCE</scope>
</reference>
<dbReference type="GO" id="GO:0015918">
    <property type="term" value="P:sterol transport"/>
    <property type="evidence" value="ECO:0007669"/>
    <property type="project" value="InterPro"/>
</dbReference>
<dbReference type="PANTHER" id="PTHR11306:SF68">
    <property type="entry name" value="NPC INTRACELLULAR CHOLESTEROL TRANSPORTER 2"/>
    <property type="match status" value="1"/>
</dbReference>
<evidence type="ECO:0000256" key="1">
    <source>
        <dbReference type="ARBA" id="ARBA00004613"/>
    </source>
</evidence>
<keyword evidence="3" id="KW-0964">Secreted</keyword>
<dbReference type="GO" id="GO:0032934">
    <property type="term" value="F:sterol binding"/>
    <property type="evidence" value="ECO:0007669"/>
    <property type="project" value="InterPro"/>
</dbReference>
<evidence type="ECO:0000256" key="2">
    <source>
        <dbReference type="ARBA" id="ARBA00006370"/>
    </source>
</evidence>
<feature type="domain" description="MD-2-related lipid-recognition" evidence="5">
    <location>
        <begin position="23"/>
        <end position="156"/>
    </location>
</feature>
<sequence>MHSIFHGLVLFLVIGCIVAETPVQKCPKARSPEDYKQSITVGSCKKHPCRLRKGRVVDVEFRFTPEEDVKGLSNSVSALLGSLPFPFIGVDGTDACVNIFAADGTTKAGCPLKAGTSYVYKNHFEILPIYPLIRIVVHWGLVTSDGKDVMCFEVPAKITAS</sequence>
<dbReference type="InterPro" id="IPR014756">
    <property type="entry name" value="Ig_E-set"/>
</dbReference>
<organism evidence="6">
    <name type="scientific">Photinus pyralis</name>
    <name type="common">Common eastern firefly</name>
    <name type="synonym">Lampyris pyralis</name>
    <dbReference type="NCBI Taxonomy" id="7054"/>
    <lineage>
        <taxon>Eukaryota</taxon>
        <taxon>Metazoa</taxon>
        <taxon>Ecdysozoa</taxon>
        <taxon>Arthropoda</taxon>
        <taxon>Hexapoda</taxon>
        <taxon>Insecta</taxon>
        <taxon>Pterygota</taxon>
        <taxon>Neoptera</taxon>
        <taxon>Endopterygota</taxon>
        <taxon>Coleoptera</taxon>
        <taxon>Polyphaga</taxon>
        <taxon>Elateriformia</taxon>
        <taxon>Elateroidea</taxon>
        <taxon>Lampyridae</taxon>
        <taxon>Lampyrinae</taxon>
        <taxon>Photinus</taxon>
    </lineage>
</organism>
<evidence type="ECO:0000259" key="5">
    <source>
        <dbReference type="SMART" id="SM00737"/>
    </source>
</evidence>
<feature type="chain" id="PRO_5012914604" description="MD-2-related lipid-recognition domain-containing protein" evidence="4">
    <location>
        <begin position="20"/>
        <end position="161"/>
    </location>
</feature>
<feature type="signal peptide" evidence="4">
    <location>
        <begin position="1"/>
        <end position="19"/>
    </location>
</feature>
<evidence type="ECO:0000256" key="4">
    <source>
        <dbReference type="SAM" id="SignalP"/>
    </source>
</evidence>
<proteinExistence type="inferred from homology"/>
<comment type="subcellular location">
    <subcellularLocation>
        <location evidence="1">Secreted</location>
    </subcellularLocation>
</comment>
<evidence type="ECO:0000313" key="6">
    <source>
        <dbReference type="EMBL" id="JAV72905.1"/>
    </source>
</evidence>
<comment type="similarity">
    <text evidence="2">Belongs to the NPC2 family.</text>
</comment>
<protein>
    <recommendedName>
        <fullName evidence="5">MD-2-related lipid-recognition domain-containing protein</fullName>
    </recommendedName>
</protein>
<dbReference type="EMBL" id="GEZM01055872">
    <property type="protein sequence ID" value="JAV72905.1"/>
    <property type="molecule type" value="Transcribed_RNA"/>
</dbReference>
<keyword evidence="4" id="KW-0732">Signal</keyword>
<dbReference type="AlphaFoldDB" id="A0A1Y1LLV0"/>
<dbReference type="SMART" id="SM00737">
    <property type="entry name" value="ML"/>
    <property type="match status" value="1"/>
</dbReference>
<dbReference type="GO" id="GO:0005576">
    <property type="term" value="C:extracellular region"/>
    <property type="evidence" value="ECO:0007669"/>
    <property type="project" value="UniProtKB-SubCell"/>
</dbReference>